<feature type="transmembrane region" description="Helical" evidence="1">
    <location>
        <begin position="67"/>
        <end position="86"/>
    </location>
</feature>
<keyword evidence="1" id="KW-0812">Transmembrane</keyword>
<organism evidence="2 3">
    <name type="scientific">Halalkalibacillus sediminis</name>
    <dbReference type="NCBI Taxonomy" id="2018042"/>
    <lineage>
        <taxon>Bacteria</taxon>
        <taxon>Bacillati</taxon>
        <taxon>Bacillota</taxon>
        <taxon>Bacilli</taxon>
        <taxon>Bacillales</taxon>
        <taxon>Bacillaceae</taxon>
        <taxon>Halalkalibacillus</taxon>
    </lineage>
</organism>
<dbReference type="Proteomes" id="UP000243524">
    <property type="component" value="Unassembled WGS sequence"/>
</dbReference>
<feature type="transmembrane region" description="Helical" evidence="1">
    <location>
        <begin position="7"/>
        <end position="26"/>
    </location>
</feature>
<feature type="transmembrane region" description="Helical" evidence="1">
    <location>
        <begin position="160"/>
        <end position="181"/>
    </location>
</feature>
<comment type="caution">
    <text evidence="2">The sequence shown here is derived from an EMBL/GenBank/DDBJ whole genome shotgun (WGS) entry which is preliminary data.</text>
</comment>
<proteinExistence type="predicted"/>
<evidence type="ECO:0000313" key="3">
    <source>
        <dbReference type="Proteomes" id="UP000243524"/>
    </source>
</evidence>
<feature type="transmembrane region" description="Helical" evidence="1">
    <location>
        <begin position="38"/>
        <end position="60"/>
    </location>
</feature>
<keyword evidence="1" id="KW-1133">Transmembrane helix</keyword>
<feature type="transmembrane region" description="Helical" evidence="1">
    <location>
        <begin position="237"/>
        <end position="258"/>
    </location>
</feature>
<dbReference type="AlphaFoldDB" id="A0A2I0QRB3"/>
<accession>A0A2I0QRB3</accession>
<evidence type="ECO:0000256" key="1">
    <source>
        <dbReference type="SAM" id="Phobius"/>
    </source>
</evidence>
<keyword evidence="1" id="KW-0472">Membrane</keyword>
<dbReference type="RefSeq" id="WP_101332624.1">
    <property type="nucleotide sequence ID" value="NZ_PJNH01000004.1"/>
</dbReference>
<dbReference type="EMBL" id="PJNH01000004">
    <property type="protein sequence ID" value="PKR76874.1"/>
    <property type="molecule type" value="Genomic_DNA"/>
</dbReference>
<evidence type="ECO:0000313" key="2">
    <source>
        <dbReference type="EMBL" id="PKR76874.1"/>
    </source>
</evidence>
<keyword evidence="3" id="KW-1185">Reference proteome</keyword>
<protein>
    <submittedName>
        <fullName evidence="2">Uncharacterized protein</fullName>
    </submittedName>
</protein>
<reference evidence="2 3" key="1">
    <citation type="submission" date="2017-06" db="EMBL/GenBank/DDBJ databases">
        <title>the draft geome sequence of Illustriluteabacillus marina B3227.</title>
        <authorList>
            <person name="He R.-H."/>
            <person name="Du Z.-J."/>
        </authorList>
    </citation>
    <scope>NUCLEOTIDE SEQUENCE [LARGE SCALE GENOMIC DNA]</scope>
    <source>
        <strain evidence="2 3">B3227</strain>
    </source>
</reference>
<gene>
    <name evidence="2" type="ORF">CEY16_13765</name>
</gene>
<dbReference type="OrthoDB" id="10002920at2"/>
<name>A0A2I0QRB3_9BACI</name>
<feature type="transmembrane region" description="Helical" evidence="1">
    <location>
        <begin position="128"/>
        <end position="148"/>
    </location>
</feature>
<sequence length="273" mass="31031">MNLFIRLFSAFPVHILMVIISAPLVLSTLRNHTSSSLLWLSIILLVVNIAGYILASYLLLKKYRFKDILLSTGVIFLIGFTLQFLVQLTENLFFSVTYLIYNSPGVGSMIGIFQMTNDFLSLQIGSPLGIFMNSIFPPILILIGFGLTRKVVKPTHKHQFILITSCIIFSKVIVLATGVFGKSIHTQEELRSAFPMETGFPFHFAELRYPNIDPPLPHTFRGFDCCSVYVNSWSNYWLSFFLIATIVIILAEVTYLLFKKYSSEFKKEEANNQ</sequence>